<feature type="region of interest" description="Disordered" evidence="1">
    <location>
        <begin position="113"/>
        <end position="149"/>
    </location>
</feature>
<dbReference type="RefSeq" id="WP_206574309.1">
    <property type="nucleotide sequence ID" value="NZ_JAFKCV010000007.1"/>
</dbReference>
<organism evidence="3 4">
    <name type="scientific">Bowmanella dokdonensis</name>
    <dbReference type="NCBI Taxonomy" id="751969"/>
    <lineage>
        <taxon>Bacteria</taxon>
        <taxon>Pseudomonadati</taxon>
        <taxon>Pseudomonadota</taxon>
        <taxon>Gammaproteobacteria</taxon>
        <taxon>Alteromonadales</taxon>
        <taxon>Alteromonadaceae</taxon>
        <taxon>Bowmanella</taxon>
    </lineage>
</organism>
<accession>A0A939DP80</accession>
<evidence type="ECO:0000313" key="4">
    <source>
        <dbReference type="Proteomes" id="UP000664654"/>
    </source>
</evidence>
<dbReference type="NCBIfam" id="TIGR02284">
    <property type="entry name" value="PA2169 family four-helix-bundle protein"/>
    <property type="match status" value="1"/>
</dbReference>
<comment type="caution">
    <text evidence="3">The sequence shown here is derived from an EMBL/GenBank/DDBJ whole genome shotgun (WGS) entry which is preliminary data.</text>
</comment>
<evidence type="ECO:0000313" key="3">
    <source>
        <dbReference type="EMBL" id="MBN7826194.1"/>
    </source>
</evidence>
<dbReference type="EMBL" id="JAFKCV010000007">
    <property type="protein sequence ID" value="MBN7826194.1"/>
    <property type="molecule type" value="Genomic_DNA"/>
</dbReference>
<evidence type="ECO:0000259" key="2">
    <source>
        <dbReference type="Pfam" id="PF09537"/>
    </source>
</evidence>
<evidence type="ECO:0000256" key="1">
    <source>
        <dbReference type="SAM" id="MobiDB-lite"/>
    </source>
</evidence>
<protein>
    <submittedName>
        <fullName evidence="3">PA2169 family four-helix-bundle protein</fullName>
    </submittedName>
</protein>
<dbReference type="Proteomes" id="UP000664654">
    <property type="component" value="Unassembled WGS sequence"/>
</dbReference>
<dbReference type="AlphaFoldDB" id="A0A939DP80"/>
<feature type="compositionally biased region" description="Polar residues" evidence="1">
    <location>
        <begin position="127"/>
        <end position="136"/>
    </location>
</feature>
<feature type="domain" description="DUF2383" evidence="2">
    <location>
        <begin position="9"/>
        <end position="117"/>
    </location>
</feature>
<dbReference type="InterPro" id="IPR011971">
    <property type="entry name" value="CHP02284"/>
</dbReference>
<gene>
    <name evidence="3" type="ORF">J0A66_13245</name>
</gene>
<sequence>MENPGTTQSHHVSDIVQVLNSGIDFYSEAKEKVKDGSVAQFFDRMIAARKLTRERLQPFLRGKQGEKETGSSFAVEARKVYTEVIGSMSSDKNHTYIDQLEEVEDKTLEEIKTALDKEQPPAVETALRQSLQTMQQCHDEMRSLQKSSS</sequence>
<proteinExistence type="predicted"/>
<dbReference type="Gene3D" id="1.20.1260.10">
    <property type="match status" value="1"/>
</dbReference>
<dbReference type="InterPro" id="IPR012347">
    <property type="entry name" value="Ferritin-like"/>
</dbReference>
<dbReference type="Pfam" id="PF09537">
    <property type="entry name" value="DUF2383"/>
    <property type="match status" value="1"/>
</dbReference>
<reference evidence="3" key="1">
    <citation type="submission" date="2021-03" db="EMBL/GenBank/DDBJ databases">
        <title>novel species isolated from a fishpond in China.</title>
        <authorList>
            <person name="Lu H."/>
            <person name="Cai Z."/>
        </authorList>
    </citation>
    <scope>NUCLEOTIDE SEQUENCE</scope>
    <source>
        <strain evidence="3">JCM 30855</strain>
    </source>
</reference>
<dbReference type="InterPro" id="IPR019052">
    <property type="entry name" value="DUF2383"/>
</dbReference>
<keyword evidence="4" id="KW-1185">Reference proteome</keyword>
<name>A0A939DP80_9ALTE</name>